<organism evidence="1 2">
    <name type="scientific">Dioscorea alata</name>
    <name type="common">Purple yam</name>
    <dbReference type="NCBI Taxonomy" id="55571"/>
    <lineage>
        <taxon>Eukaryota</taxon>
        <taxon>Viridiplantae</taxon>
        <taxon>Streptophyta</taxon>
        <taxon>Embryophyta</taxon>
        <taxon>Tracheophyta</taxon>
        <taxon>Spermatophyta</taxon>
        <taxon>Magnoliopsida</taxon>
        <taxon>Liliopsida</taxon>
        <taxon>Dioscoreales</taxon>
        <taxon>Dioscoreaceae</taxon>
        <taxon>Dioscorea</taxon>
    </lineage>
</organism>
<keyword evidence="2" id="KW-1185">Reference proteome</keyword>
<evidence type="ECO:0000313" key="1">
    <source>
        <dbReference type="EMBL" id="KAH7682005.1"/>
    </source>
</evidence>
<accession>A0ACB7W376</accession>
<comment type="caution">
    <text evidence="1">The sequence shown here is derived from an EMBL/GenBank/DDBJ whole genome shotgun (WGS) entry which is preliminary data.</text>
</comment>
<name>A0ACB7W376_DIOAL</name>
<dbReference type="EMBL" id="CM037015">
    <property type="protein sequence ID" value="KAH7682005.1"/>
    <property type="molecule type" value="Genomic_DNA"/>
</dbReference>
<evidence type="ECO:0000313" key="2">
    <source>
        <dbReference type="Proteomes" id="UP000827976"/>
    </source>
</evidence>
<keyword evidence="1" id="KW-0378">Hydrolase</keyword>
<dbReference type="Proteomes" id="UP000827976">
    <property type="component" value="Chromosome 5"/>
</dbReference>
<gene>
    <name evidence="1" type="ORF">IHE45_05G094900</name>
</gene>
<sequence>MGLCICSGSIYETPASFGASHLLKNMAFKSTVNRSHECIAQEIENLEATVTASASREQMVYTYEGVMGPFVPIMAEVLIDCVRNPVFLDQEITEQVQKIKAEIGEAANDPHSLLLEALHSTGFSGALANPLLASESSICRLNSAVLKEFVAENYTAPRMVLAALGADHWKVVSIAERLLSDLPKVVRPEEPKSVYVGGEYRCQAESSNAHVALAFEVPGGWEKEKVHLTLPVLQMLVGGGGSFSAGFLGKEMYSNRRVLNEFPQIKAFSAFSSVYNNTGLFGIQATSSPAFVCKTIDLAARELLALASSGQVDQGELDQAKASTRSAVLTNLYGKLTVEDIGRQILTYGQRKPIGQFLEIIDDITVEDIVSLTKKIVSSPLTMASWGDVRHVPSYESVSSKFRSL</sequence>
<reference evidence="2" key="1">
    <citation type="journal article" date="2022" name="Nat. Commun.">
        <title>Chromosome evolution and the genetic basis of agronomically important traits in greater yam.</title>
        <authorList>
            <person name="Bredeson J.V."/>
            <person name="Lyons J.B."/>
            <person name="Oniyinde I.O."/>
            <person name="Okereke N.R."/>
            <person name="Kolade O."/>
            <person name="Nnabue I."/>
            <person name="Nwadili C.O."/>
            <person name="Hribova E."/>
            <person name="Parker M."/>
            <person name="Nwogha J."/>
            <person name="Shu S."/>
            <person name="Carlson J."/>
            <person name="Kariba R."/>
            <person name="Muthemba S."/>
            <person name="Knop K."/>
            <person name="Barton G.J."/>
            <person name="Sherwood A.V."/>
            <person name="Lopez-Montes A."/>
            <person name="Asiedu R."/>
            <person name="Jamnadass R."/>
            <person name="Muchugi A."/>
            <person name="Goodstein D."/>
            <person name="Egesi C.N."/>
            <person name="Featherston J."/>
            <person name="Asfaw A."/>
            <person name="Simpson G.G."/>
            <person name="Dolezel J."/>
            <person name="Hendre P.S."/>
            <person name="Van Deynze A."/>
            <person name="Kumar P.L."/>
            <person name="Obidiegwu J.E."/>
            <person name="Bhattacharjee R."/>
            <person name="Rokhsar D.S."/>
        </authorList>
    </citation>
    <scope>NUCLEOTIDE SEQUENCE [LARGE SCALE GENOMIC DNA]</scope>
    <source>
        <strain evidence="2">cv. TDa95/00328</strain>
    </source>
</reference>
<protein>
    <submittedName>
        <fullName evidence="1">Quinol--cytochrome-c reductase protein</fullName>
        <ecNumber evidence="1">3.4.24.64</ecNumber>
    </submittedName>
</protein>
<proteinExistence type="predicted"/>
<dbReference type="EC" id="3.4.24.64" evidence="1"/>